<proteinExistence type="predicted"/>
<evidence type="ECO:0000313" key="2">
    <source>
        <dbReference type="Proteomes" id="UP000593626"/>
    </source>
</evidence>
<accession>A0A7S8C8U3</accession>
<evidence type="ECO:0000313" key="1">
    <source>
        <dbReference type="EMBL" id="QPC45527.1"/>
    </source>
</evidence>
<dbReference type="KEGG" id="mcui:G8O30_00310"/>
<gene>
    <name evidence="1" type="ORF">G8O30_00310</name>
</gene>
<sequence length="77" mass="8885">MKGWEINYNNNKVTVENRWFGERLYVNGELQDELIGVASRARLWGKLSTGEEIKVTLGGIFKIHCRIFIDQKLVSSD</sequence>
<dbReference type="Proteomes" id="UP000593626">
    <property type="component" value="Chromosome"/>
</dbReference>
<dbReference type="EMBL" id="CP049742">
    <property type="protein sequence ID" value="QPC45527.1"/>
    <property type="molecule type" value="Genomic_DNA"/>
</dbReference>
<name>A0A7S8C8U3_9BACI</name>
<reference evidence="1 2" key="1">
    <citation type="submission" date="2019-07" db="EMBL/GenBank/DDBJ databases">
        <title>Genome sequence of 2 isolates from Red Sea Mangroves.</title>
        <authorList>
            <person name="Sefrji F."/>
            <person name="Michoud G."/>
            <person name="Merlino G."/>
            <person name="Daffonchio D."/>
        </authorList>
    </citation>
    <scope>NUCLEOTIDE SEQUENCE [LARGE SCALE GENOMIC DNA]</scope>
    <source>
        <strain evidence="1 2">R1DC41</strain>
    </source>
</reference>
<dbReference type="RefSeq" id="WP_239673029.1">
    <property type="nucleotide sequence ID" value="NZ_CP049742.1"/>
</dbReference>
<organism evidence="1 2">
    <name type="scientific">Mangrovibacillus cuniculi</name>
    <dbReference type="NCBI Taxonomy" id="2593652"/>
    <lineage>
        <taxon>Bacteria</taxon>
        <taxon>Bacillati</taxon>
        <taxon>Bacillota</taxon>
        <taxon>Bacilli</taxon>
        <taxon>Bacillales</taxon>
        <taxon>Bacillaceae</taxon>
        <taxon>Mangrovibacillus</taxon>
    </lineage>
</organism>
<keyword evidence="2" id="KW-1185">Reference proteome</keyword>
<protein>
    <submittedName>
        <fullName evidence="1">Uncharacterized protein</fullName>
    </submittedName>
</protein>
<dbReference type="AlphaFoldDB" id="A0A7S8C8U3"/>